<dbReference type="Proteomes" id="UP001055553">
    <property type="component" value="Chromosome"/>
</dbReference>
<dbReference type="Pfam" id="PF01934">
    <property type="entry name" value="HepT-like"/>
    <property type="match status" value="1"/>
</dbReference>
<evidence type="ECO:0000256" key="4">
    <source>
        <dbReference type="ARBA" id="ARBA00024207"/>
    </source>
</evidence>
<dbReference type="InterPro" id="IPR037038">
    <property type="entry name" value="HepT-like_sf"/>
</dbReference>
<keyword evidence="3" id="KW-0378">Hydrolase</keyword>
<evidence type="ECO:0000256" key="2">
    <source>
        <dbReference type="ARBA" id="ARBA00022722"/>
    </source>
</evidence>
<evidence type="ECO:0008006" key="7">
    <source>
        <dbReference type="Google" id="ProtNLM"/>
    </source>
</evidence>
<dbReference type="GO" id="GO:0110001">
    <property type="term" value="C:toxin-antitoxin complex"/>
    <property type="evidence" value="ECO:0007669"/>
    <property type="project" value="InterPro"/>
</dbReference>
<protein>
    <recommendedName>
        <fullName evidence="7">DUF86 domain-containing protein</fullName>
    </recommendedName>
</protein>
<keyword evidence="1" id="KW-1277">Toxin-antitoxin system</keyword>
<organism evidence="5 6">
    <name type="scientific">Nanobdella aerobiophila</name>
    <dbReference type="NCBI Taxonomy" id="2586965"/>
    <lineage>
        <taxon>Archaea</taxon>
        <taxon>Nanobdellota</taxon>
        <taxon>Nanobdellia</taxon>
        <taxon>Nanobdellales</taxon>
        <taxon>Nanobdellaceae</taxon>
        <taxon>Nanobdella</taxon>
    </lineage>
</organism>
<evidence type="ECO:0000313" key="6">
    <source>
        <dbReference type="Proteomes" id="UP001055553"/>
    </source>
</evidence>
<keyword evidence="2" id="KW-0540">Nuclease</keyword>
<dbReference type="KEGG" id="naer:MJ1_0381"/>
<dbReference type="InterPro" id="IPR008201">
    <property type="entry name" value="HepT-like"/>
</dbReference>
<comment type="similarity">
    <text evidence="4">Belongs to the HepT RNase toxin family.</text>
</comment>
<sequence>MKELIYEYIKELIKSLKQWERYEKIDKNKFLSDEDIQNMVMHGILRAIQSIIDLGNSIIERNI</sequence>
<name>A0A915SY50_9ARCH</name>
<reference evidence="6" key="1">
    <citation type="journal article" date="2022" name="Int. J. Syst. Evol. Microbiol.">
        <title>Nanobdella aerobiophila gen. nov., sp. nov., a thermoacidophilic, obligate ectosymbiotic archaeon, and proposal of Nanobdellaceae fam. nov., Nanobdellales ord. nov. and Nanobdellia class. nov.</title>
        <authorList>
            <person name="Kato S."/>
            <person name="Ogasawara A."/>
            <person name="Itoh T."/>
            <person name="Sakai H.D."/>
            <person name="Shimizu M."/>
            <person name="Yuki M."/>
            <person name="Kaneko M."/>
            <person name="Takashina T."/>
            <person name="Ohkuma M."/>
        </authorList>
    </citation>
    <scope>NUCLEOTIDE SEQUENCE [LARGE SCALE GENOMIC DNA]</scope>
    <source>
        <strain evidence="6">MJ1</strain>
    </source>
</reference>
<dbReference type="AlphaFoldDB" id="A0A915SY50"/>
<evidence type="ECO:0000256" key="1">
    <source>
        <dbReference type="ARBA" id="ARBA00022649"/>
    </source>
</evidence>
<dbReference type="GO" id="GO:0016787">
    <property type="term" value="F:hydrolase activity"/>
    <property type="evidence" value="ECO:0007669"/>
    <property type="project" value="UniProtKB-KW"/>
</dbReference>
<dbReference type="GO" id="GO:0004540">
    <property type="term" value="F:RNA nuclease activity"/>
    <property type="evidence" value="ECO:0007669"/>
    <property type="project" value="InterPro"/>
</dbReference>
<proteinExistence type="inferred from homology"/>
<evidence type="ECO:0000313" key="5">
    <source>
        <dbReference type="EMBL" id="BBL45545.1"/>
    </source>
</evidence>
<dbReference type="EMBL" id="AP019769">
    <property type="protein sequence ID" value="BBL45545.1"/>
    <property type="molecule type" value="Genomic_DNA"/>
</dbReference>
<accession>A0A915SY50</accession>
<gene>
    <name evidence="5" type="ORF">MJ1_0381</name>
</gene>
<evidence type="ECO:0000256" key="3">
    <source>
        <dbReference type="ARBA" id="ARBA00022801"/>
    </source>
</evidence>
<keyword evidence="6" id="KW-1185">Reference proteome</keyword>
<dbReference type="Gene3D" id="1.20.120.580">
    <property type="entry name" value="bsu32300-like"/>
    <property type="match status" value="1"/>
</dbReference>